<evidence type="ECO:0000256" key="3">
    <source>
        <dbReference type="ARBA" id="ARBA00022806"/>
    </source>
</evidence>
<feature type="non-terminal residue" evidence="6">
    <location>
        <position position="427"/>
    </location>
</feature>
<dbReference type="AlphaFoldDB" id="A0A382A816"/>
<keyword evidence="1" id="KW-0547">Nucleotide-binding</keyword>
<name>A0A382A816_9ZZZZ</name>
<dbReference type="PANTHER" id="PTHR11070:SF2">
    <property type="entry name" value="ATP-DEPENDENT DNA HELICASE SRS2"/>
    <property type="match status" value="1"/>
</dbReference>
<keyword evidence="4" id="KW-0067">ATP-binding</keyword>
<dbReference type="GO" id="GO:0043138">
    <property type="term" value="F:3'-5' DNA helicase activity"/>
    <property type="evidence" value="ECO:0007669"/>
    <property type="project" value="TreeGrafter"/>
</dbReference>
<accession>A0A382A816</accession>
<organism evidence="6">
    <name type="scientific">marine metagenome</name>
    <dbReference type="NCBI Taxonomy" id="408172"/>
    <lineage>
        <taxon>unclassified sequences</taxon>
        <taxon>metagenomes</taxon>
        <taxon>ecological metagenomes</taxon>
    </lineage>
</organism>
<dbReference type="GO" id="GO:0016787">
    <property type="term" value="F:hydrolase activity"/>
    <property type="evidence" value="ECO:0007669"/>
    <property type="project" value="UniProtKB-KW"/>
</dbReference>
<keyword evidence="2" id="KW-0378">Hydrolase</keyword>
<dbReference type="GO" id="GO:0005829">
    <property type="term" value="C:cytosol"/>
    <property type="evidence" value="ECO:0007669"/>
    <property type="project" value="TreeGrafter"/>
</dbReference>
<dbReference type="InterPro" id="IPR014016">
    <property type="entry name" value="UvrD-like_ATP-bd"/>
</dbReference>
<dbReference type="GO" id="GO:0003677">
    <property type="term" value="F:DNA binding"/>
    <property type="evidence" value="ECO:0007669"/>
    <property type="project" value="InterPro"/>
</dbReference>
<dbReference type="GO" id="GO:0005524">
    <property type="term" value="F:ATP binding"/>
    <property type="evidence" value="ECO:0007669"/>
    <property type="project" value="UniProtKB-KW"/>
</dbReference>
<keyword evidence="3" id="KW-0347">Helicase</keyword>
<reference evidence="6" key="1">
    <citation type="submission" date="2018-05" db="EMBL/GenBank/DDBJ databases">
        <authorList>
            <person name="Lanie J.A."/>
            <person name="Ng W.-L."/>
            <person name="Kazmierczak K.M."/>
            <person name="Andrzejewski T.M."/>
            <person name="Davidsen T.M."/>
            <person name="Wayne K.J."/>
            <person name="Tettelin H."/>
            <person name="Glass J.I."/>
            <person name="Rusch D."/>
            <person name="Podicherti R."/>
            <person name="Tsui H.-C.T."/>
            <person name="Winkler M.E."/>
        </authorList>
    </citation>
    <scope>NUCLEOTIDE SEQUENCE</scope>
</reference>
<dbReference type="Pfam" id="PF00580">
    <property type="entry name" value="UvrD-helicase"/>
    <property type="match status" value="1"/>
</dbReference>
<dbReference type="InterPro" id="IPR027417">
    <property type="entry name" value="P-loop_NTPase"/>
</dbReference>
<evidence type="ECO:0000256" key="4">
    <source>
        <dbReference type="ARBA" id="ARBA00022840"/>
    </source>
</evidence>
<evidence type="ECO:0000259" key="5">
    <source>
        <dbReference type="PROSITE" id="PS51198"/>
    </source>
</evidence>
<dbReference type="SUPFAM" id="SSF52540">
    <property type="entry name" value="P-loop containing nucleoside triphosphate hydrolases"/>
    <property type="match status" value="1"/>
</dbReference>
<evidence type="ECO:0000256" key="2">
    <source>
        <dbReference type="ARBA" id="ARBA00022801"/>
    </source>
</evidence>
<evidence type="ECO:0000313" key="6">
    <source>
        <dbReference type="EMBL" id="SVA97187.1"/>
    </source>
</evidence>
<evidence type="ECO:0000256" key="1">
    <source>
        <dbReference type="ARBA" id="ARBA00022741"/>
    </source>
</evidence>
<dbReference type="Gene3D" id="3.40.50.300">
    <property type="entry name" value="P-loop containing nucleotide triphosphate hydrolases"/>
    <property type="match status" value="2"/>
</dbReference>
<sequence length="427" mass="49168">MLGGVSKPEEILAMTFTRKAAGEMKGRIIKALDLAQDVSPPTEEHEKTTWNLAQVALERNKKFGWRLLENPARLRVVTIDSFCSFLTKRTPLLSKMGGATEIQENIQDLYAITAKQILSKIESPDYKYAELVRALLEHLDNDKKTFIQRISQLLNLRDQWMISFFDKFENIKEHLLDNSHKDKLEKLYTELIEKQLNEIYSLFPESLKNPLITFGGYAGKNLNICDSENSITALSQLDSFPSPKIKQLNQWKGISNLLLTNTGEFRKRVDKNLGFPVDNKNIKNDFKIYLESLTALKPLLKGLNKIKLLPDPCFSDYEWNILRTTLRLLPELDSQLKSLLQENKLSDFSEISLAALKSFGNELEPTDLGKYLDDKIQHILVDEYQDTSFKQEELLKKLTAEWEPESGRTLFIVGDPKQSIYRFRDAE</sequence>
<dbReference type="GO" id="GO:0000725">
    <property type="term" value="P:recombinational repair"/>
    <property type="evidence" value="ECO:0007669"/>
    <property type="project" value="TreeGrafter"/>
</dbReference>
<gene>
    <name evidence="6" type="ORF">METZ01_LOCUS150041</name>
</gene>
<dbReference type="PANTHER" id="PTHR11070">
    <property type="entry name" value="UVRD / RECB / PCRA DNA HELICASE FAMILY MEMBER"/>
    <property type="match status" value="1"/>
</dbReference>
<dbReference type="EMBL" id="UINC01024133">
    <property type="protein sequence ID" value="SVA97187.1"/>
    <property type="molecule type" value="Genomic_DNA"/>
</dbReference>
<dbReference type="PROSITE" id="PS51198">
    <property type="entry name" value="UVRD_HELICASE_ATP_BIND"/>
    <property type="match status" value="1"/>
</dbReference>
<feature type="domain" description="UvrD-like helicase ATP-binding" evidence="5">
    <location>
        <begin position="1"/>
        <end position="427"/>
    </location>
</feature>
<proteinExistence type="predicted"/>
<dbReference type="InterPro" id="IPR000212">
    <property type="entry name" value="DNA_helicase_UvrD/REP"/>
</dbReference>
<dbReference type="GO" id="GO:0033202">
    <property type="term" value="C:DNA helicase complex"/>
    <property type="evidence" value="ECO:0007669"/>
    <property type="project" value="TreeGrafter"/>
</dbReference>
<protein>
    <recommendedName>
        <fullName evidence="5">UvrD-like helicase ATP-binding domain-containing protein</fullName>
    </recommendedName>
</protein>